<dbReference type="PROSITE" id="PS50255">
    <property type="entry name" value="CYTOCHROME_B5_2"/>
    <property type="match status" value="1"/>
</dbReference>
<evidence type="ECO:0000256" key="5">
    <source>
        <dbReference type="ARBA" id="ARBA00022723"/>
    </source>
</evidence>
<organism evidence="10 11">
    <name type="scientific">Circinella minor</name>
    <dbReference type="NCBI Taxonomy" id="1195481"/>
    <lineage>
        <taxon>Eukaryota</taxon>
        <taxon>Fungi</taxon>
        <taxon>Fungi incertae sedis</taxon>
        <taxon>Mucoromycota</taxon>
        <taxon>Mucoromycotina</taxon>
        <taxon>Mucoromycetes</taxon>
        <taxon>Mucorales</taxon>
        <taxon>Lichtheimiaceae</taxon>
        <taxon>Circinella</taxon>
    </lineage>
</organism>
<comment type="similarity">
    <text evidence="2">Belongs to the acyl-CoA dehydrogenase family.</text>
</comment>
<dbReference type="Gene3D" id="3.10.120.10">
    <property type="entry name" value="Cytochrome b5-like heme/steroid binding domain"/>
    <property type="match status" value="1"/>
</dbReference>
<evidence type="ECO:0000256" key="8">
    <source>
        <dbReference type="ARBA" id="ARBA00023004"/>
    </source>
</evidence>
<evidence type="ECO:0000313" key="11">
    <source>
        <dbReference type="Proteomes" id="UP000646827"/>
    </source>
</evidence>
<keyword evidence="4" id="KW-0285">Flavoprotein</keyword>
<dbReference type="InterPro" id="IPR037069">
    <property type="entry name" value="AcylCoA_DH/ox_N_sf"/>
</dbReference>
<evidence type="ECO:0000313" key="10">
    <source>
        <dbReference type="EMBL" id="KAG2223495.1"/>
    </source>
</evidence>
<dbReference type="InterPro" id="IPR036250">
    <property type="entry name" value="AcylCo_DH-like_C"/>
</dbReference>
<dbReference type="AlphaFoldDB" id="A0A8H7S669"/>
<evidence type="ECO:0000256" key="7">
    <source>
        <dbReference type="ARBA" id="ARBA00023002"/>
    </source>
</evidence>
<dbReference type="GO" id="GO:0020037">
    <property type="term" value="F:heme binding"/>
    <property type="evidence" value="ECO:0007669"/>
    <property type="project" value="InterPro"/>
</dbReference>
<dbReference type="Gene3D" id="1.10.540.10">
    <property type="entry name" value="Acyl-CoA dehydrogenase/oxidase, N-terminal domain"/>
    <property type="match status" value="1"/>
</dbReference>
<comment type="cofactor">
    <cofactor evidence="1">
        <name>FAD</name>
        <dbReference type="ChEBI" id="CHEBI:57692"/>
    </cofactor>
</comment>
<dbReference type="GO" id="GO:0003995">
    <property type="term" value="F:acyl-CoA dehydrogenase activity"/>
    <property type="evidence" value="ECO:0007669"/>
    <property type="project" value="TreeGrafter"/>
</dbReference>
<protein>
    <recommendedName>
        <fullName evidence="9">Cytochrome b5 heme-binding domain-containing protein</fullName>
    </recommendedName>
</protein>
<dbReference type="OrthoDB" id="2588832at2759"/>
<evidence type="ECO:0000256" key="2">
    <source>
        <dbReference type="ARBA" id="ARBA00009347"/>
    </source>
</evidence>
<dbReference type="SMART" id="SM01117">
    <property type="entry name" value="Cyt-b5"/>
    <property type="match status" value="1"/>
</dbReference>
<dbReference type="Pfam" id="PF02770">
    <property type="entry name" value="Acyl-CoA_dh_M"/>
    <property type="match status" value="1"/>
</dbReference>
<dbReference type="SUPFAM" id="SSF56645">
    <property type="entry name" value="Acyl-CoA dehydrogenase NM domain-like"/>
    <property type="match status" value="1"/>
</dbReference>
<dbReference type="InterPro" id="IPR050741">
    <property type="entry name" value="Acyl-CoA_dehydrogenase"/>
</dbReference>
<dbReference type="InterPro" id="IPR009075">
    <property type="entry name" value="AcylCo_DH/oxidase_C"/>
</dbReference>
<reference evidence="10 11" key="1">
    <citation type="submission" date="2020-12" db="EMBL/GenBank/DDBJ databases">
        <title>Metabolic potential, ecology and presence of endohyphal bacteria is reflected in genomic diversity of Mucoromycotina.</title>
        <authorList>
            <person name="Muszewska A."/>
            <person name="Okrasinska A."/>
            <person name="Steczkiewicz K."/>
            <person name="Drgas O."/>
            <person name="Orlowska M."/>
            <person name="Perlinska-Lenart U."/>
            <person name="Aleksandrzak-Piekarczyk T."/>
            <person name="Szatraj K."/>
            <person name="Zielenkiewicz U."/>
            <person name="Pilsyk S."/>
            <person name="Malc E."/>
            <person name="Mieczkowski P."/>
            <person name="Kruszewska J.S."/>
            <person name="Biernat P."/>
            <person name="Pawlowska J."/>
        </authorList>
    </citation>
    <scope>NUCLEOTIDE SEQUENCE [LARGE SCALE GENOMIC DNA]</scope>
    <source>
        <strain evidence="10 11">CBS 142.35</strain>
    </source>
</reference>
<dbReference type="InterPro" id="IPR001199">
    <property type="entry name" value="Cyt_B5-like_heme/steroid-bd"/>
</dbReference>
<dbReference type="Gene3D" id="1.20.140.10">
    <property type="entry name" value="Butyryl-CoA Dehydrogenase, subunit A, domain 3"/>
    <property type="match status" value="1"/>
</dbReference>
<dbReference type="GO" id="GO:0050660">
    <property type="term" value="F:flavin adenine dinucleotide binding"/>
    <property type="evidence" value="ECO:0007669"/>
    <property type="project" value="InterPro"/>
</dbReference>
<keyword evidence="5" id="KW-0479">Metal-binding</keyword>
<dbReference type="GO" id="GO:0005737">
    <property type="term" value="C:cytoplasm"/>
    <property type="evidence" value="ECO:0007669"/>
    <property type="project" value="TreeGrafter"/>
</dbReference>
<accession>A0A8H7S669</accession>
<keyword evidence="11" id="KW-1185">Reference proteome</keyword>
<dbReference type="InterPro" id="IPR018506">
    <property type="entry name" value="Cyt_B5_heme-BS"/>
</dbReference>
<dbReference type="InterPro" id="IPR006091">
    <property type="entry name" value="Acyl-CoA_Oxase/DH_mid-dom"/>
</dbReference>
<dbReference type="Pfam" id="PF00173">
    <property type="entry name" value="Cyt-b5"/>
    <property type="match status" value="1"/>
</dbReference>
<dbReference type="GO" id="GO:0046872">
    <property type="term" value="F:metal ion binding"/>
    <property type="evidence" value="ECO:0007669"/>
    <property type="project" value="UniProtKB-KW"/>
</dbReference>
<dbReference type="SUPFAM" id="SSF47203">
    <property type="entry name" value="Acyl-CoA dehydrogenase C-terminal domain-like"/>
    <property type="match status" value="1"/>
</dbReference>
<dbReference type="SUPFAM" id="SSF55856">
    <property type="entry name" value="Cytochrome b5-like heme/steroid binding domain"/>
    <property type="match status" value="1"/>
</dbReference>
<dbReference type="FunFam" id="3.10.120.10:FF:000007">
    <property type="entry name" value="Sulfite oxidase, mitochondrial"/>
    <property type="match status" value="1"/>
</dbReference>
<feature type="domain" description="Cytochrome b5 heme-binding" evidence="9">
    <location>
        <begin position="4"/>
        <end position="79"/>
    </location>
</feature>
<dbReference type="Gene3D" id="2.40.110.10">
    <property type="entry name" value="Butyryl-CoA Dehydrogenase, subunit A, domain 2"/>
    <property type="match status" value="1"/>
</dbReference>
<evidence type="ECO:0000256" key="3">
    <source>
        <dbReference type="ARBA" id="ARBA00022617"/>
    </source>
</evidence>
<keyword evidence="3" id="KW-0349">Heme</keyword>
<keyword evidence="8" id="KW-0408">Iron</keyword>
<evidence type="ECO:0000256" key="6">
    <source>
        <dbReference type="ARBA" id="ARBA00022827"/>
    </source>
</evidence>
<dbReference type="InterPro" id="IPR046373">
    <property type="entry name" value="Acyl-CoA_Oxase/DH_mid-dom_sf"/>
</dbReference>
<sequence>MPQLKSFTREEVKRHANEDDLWIIIDTEVYDMSRFVDMHPGGAFPILEYAGKDATEAFYGLHRQEVLTKYNRYKIGTIEGEKPKIEFRQPGALSKVPYAEPNAWQGFKSPYFKESHYKFRTAVRVIMDGLAEEAREFEVSGERPSDEFQQKMGSHGLLAANIGPGKFLKEFNIQLPGGIAPEEYDYFHEMIVHQEARWGTRGLDDGLIGGMTISLPTVLNFGRPALKQKIVPEVLAGRKRIALAITEPYVGSDVANLKTTAKLTPDGKHYIVNGVKKWITTGHWADYFSTAVRTEKGISMLLIERSEGLETKPIKTSYSPSAGTAYITYENVKVPVENLLGKEGGGFQVIMSNFNHERWVMLAGATMGGRLAVEECFKWAMQRKVFNKRLIDQPVIRNKLAKMIASVESVHSWVENLTYQMCNMTYMEQALKLAGPLALCKYQTTRMLHDVSDDACQIFGGRAITKTGMGRNIETLQRTYKFTSILGGSEEIMADLGVRQAMKNFPKDARL</sequence>
<dbReference type="PANTHER" id="PTHR48083">
    <property type="entry name" value="MEDIUM-CHAIN SPECIFIC ACYL-COA DEHYDROGENASE, MITOCHONDRIAL-RELATED"/>
    <property type="match status" value="1"/>
</dbReference>
<gene>
    <name evidence="10" type="ORF">INT45_001243</name>
</gene>
<evidence type="ECO:0000256" key="1">
    <source>
        <dbReference type="ARBA" id="ARBA00001974"/>
    </source>
</evidence>
<keyword evidence="7" id="KW-0560">Oxidoreductase</keyword>
<keyword evidence="6" id="KW-0274">FAD</keyword>
<dbReference type="PANTHER" id="PTHR48083:SF28">
    <property type="entry name" value="ACYL-COA DEHYDROGENASE FAMILY PROTEIN (AFU_ORTHOLOGUE AFUA_6G10880)-RELATED"/>
    <property type="match status" value="1"/>
</dbReference>
<dbReference type="PROSITE" id="PS00191">
    <property type="entry name" value="CYTOCHROME_B5_1"/>
    <property type="match status" value="1"/>
</dbReference>
<proteinExistence type="inferred from homology"/>
<evidence type="ECO:0000259" key="9">
    <source>
        <dbReference type="PROSITE" id="PS50255"/>
    </source>
</evidence>
<evidence type="ECO:0000256" key="4">
    <source>
        <dbReference type="ARBA" id="ARBA00022630"/>
    </source>
</evidence>
<comment type="caution">
    <text evidence="10">The sequence shown here is derived from an EMBL/GenBank/DDBJ whole genome shotgun (WGS) entry which is preliminary data.</text>
</comment>
<dbReference type="Pfam" id="PF00441">
    <property type="entry name" value="Acyl-CoA_dh_1"/>
    <property type="match status" value="1"/>
</dbReference>
<dbReference type="InterPro" id="IPR036400">
    <property type="entry name" value="Cyt_B5-like_heme/steroid_sf"/>
</dbReference>
<dbReference type="Proteomes" id="UP000646827">
    <property type="component" value="Unassembled WGS sequence"/>
</dbReference>
<dbReference type="InterPro" id="IPR009100">
    <property type="entry name" value="AcylCoA_DH/oxidase_NM_dom_sf"/>
</dbReference>
<dbReference type="EMBL" id="JAEPRB010000060">
    <property type="protein sequence ID" value="KAG2223495.1"/>
    <property type="molecule type" value="Genomic_DNA"/>
</dbReference>
<name>A0A8H7S669_9FUNG</name>
<dbReference type="GO" id="GO:0033539">
    <property type="term" value="P:fatty acid beta-oxidation using acyl-CoA dehydrogenase"/>
    <property type="evidence" value="ECO:0007669"/>
    <property type="project" value="TreeGrafter"/>
</dbReference>